<name>A0ABV7YDN9_9ACTN</name>
<evidence type="ECO:0000313" key="3">
    <source>
        <dbReference type="EMBL" id="MFC3762145.1"/>
    </source>
</evidence>
<sequence>MEDNVLRLPASAEAIEVRHLRAFVAVAEELNFGRAATRLYVTQPALSRQIGGLERLVGCQLLRRSTRSVELTLPGEVLLTRAKDLLHDLHEAVTMTRSVGDELEERAARIWAPVSDLAASSAGLDELRAAYESVSAMFPVPEGIVVRPANTGGVVGLSVSPDPEQPATVLFLHGGGMALGSAYGYRSLAGALAAAAGATVVIPDFRLAPEHPFPAALDDAVSAYEWMLSRGVPPRTISVATDSMGAHLTLSMVLKLRDDGVPLPGRLVLMSPGVEFTPPDQVDRGAAEVIRGFGAAYLGDRPANDPLVHPLLADFTGLPELFVQAGTQDLMYAQAADLIAHARAHGVKVVVDDYPLAAHVFQLFWPFLPEAATALEKAGDYIRAGAHR</sequence>
<evidence type="ECO:0000256" key="1">
    <source>
        <dbReference type="ARBA" id="ARBA00022801"/>
    </source>
</evidence>
<dbReference type="SUPFAM" id="SSF46785">
    <property type="entry name" value="Winged helix' DNA-binding domain"/>
    <property type="match status" value="1"/>
</dbReference>
<dbReference type="Gene3D" id="3.40.50.1820">
    <property type="entry name" value="alpha/beta hydrolase"/>
    <property type="match status" value="1"/>
</dbReference>
<dbReference type="InterPro" id="IPR029058">
    <property type="entry name" value="AB_hydrolase_fold"/>
</dbReference>
<reference evidence="4" key="1">
    <citation type="journal article" date="2019" name="Int. J. Syst. Evol. Microbiol.">
        <title>The Global Catalogue of Microorganisms (GCM) 10K type strain sequencing project: providing services to taxonomists for standard genome sequencing and annotation.</title>
        <authorList>
            <consortium name="The Broad Institute Genomics Platform"/>
            <consortium name="The Broad Institute Genome Sequencing Center for Infectious Disease"/>
            <person name="Wu L."/>
            <person name="Ma J."/>
        </authorList>
    </citation>
    <scope>NUCLEOTIDE SEQUENCE [LARGE SCALE GENOMIC DNA]</scope>
    <source>
        <strain evidence="4">CGMCC 4.7241</strain>
    </source>
</reference>
<dbReference type="GO" id="GO:0016787">
    <property type="term" value="F:hydrolase activity"/>
    <property type="evidence" value="ECO:0007669"/>
    <property type="project" value="UniProtKB-KW"/>
</dbReference>
<dbReference type="PANTHER" id="PTHR48081:SF8">
    <property type="entry name" value="ALPHA_BETA HYDROLASE FOLD-3 DOMAIN-CONTAINING PROTEIN-RELATED"/>
    <property type="match status" value="1"/>
</dbReference>
<dbReference type="InterPro" id="IPR000847">
    <property type="entry name" value="LysR_HTH_N"/>
</dbReference>
<evidence type="ECO:0000313" key="4">
    <source>
        <dbReference type="Proteomes" id="UP001595699"/>
    </source>
</evidence>
<comment type="caution">
    <text evidence="3">The sequence shown here is derived from an EMBL/GenBank/DDBJ whole genome shotgun (WGS) entry which is preliminary data.</text>
</comment>
<dbReference type="PRINTS" id="PR00039">
    <property type="entry name" value="HTHLYSR"/>
</dbReference>
<dbReference type="PROSITE" id="PS50931">
    <property type="entry name" value="HTH_LYSR"/>
    <property type="match status" value="1"/>
</dbReference>
<keyword evidence="4" id="KW-1185">Reference proteome</keyword>
<dbReference type="Gene3D" id="1.10.10.10">
    <property type="entry name" value="Winged helix-like DNA-binding domain superfamily/Winged helix DNA-binding domain"/>
    <property type="match status" value="1"/>
</dbReference>
<evidence type="ECO:0000259" key="2">
    <source>
        <dbReference type="PROSITE" id="PS50931"/>
    </source>
</evidence>
<accession>A0ABV7YDN9</accession>
<proteinExistence type="predicted"/>
<dbReference type="Pfam" id="PF07859">
    <property type="entry name" value="Abhydrolase_3"/>
    <property type="match status" value="1"/>
</dbReference>
<dbReference type="InterPro" id="IPR036390">
    <property type="entry name" value="WH_DNA-bd_sf"/>
</dbReference>
<feature type="domain" description="HTH lysR-type" evidence="2">
    <location>
        <begin position="15"/>
        <end position="72"/>
    </location>
</feature>
<keyword evidence="1 3" id="KW-0378">Hydrolase</keyword>
<dbReference type="Pfam" id="PF00126">
    <property type="entry name" value="HTH_1"/>
    <property type="match status" value="1"/>
</dbReference>
<dbReference type="InterPro" id="IPR036388">
    <property type="entry name" value="WH-like_DNA-bd_sf"/>
</dbReference>
<gene>
    <name evidence="3" type="ORF">ACFOUW_14990</name>
</gene>
<dbReference type="SUPFAM" id="SSF53474">
    <property type="entry name" value="alpha/beta-Hydrolases"/>
    <property type="match status" value="1"/>
</dbReference>
<organism evidence="3 4">
    <name type="scientific">Tenggerimyces flavus</name>
    <dbReference type="NCBI Taxonomy" id="1708749"/>
    <lineage>
        <taxon>Bacteria</taxon>
        <taxon>Bacillati</taxon>
        <taxon>Actinomycetota</taxon>
        <taxon>Actinomycetes</taxon>
        <taxon>Propionibacteriales</taxon>
        <taxon>Nocardioidaceae</taxon>
        <taxon>Tenggerimyces</taxon>
    </lineage>
</organism>
<dbReference type="InterPro" id="IPR013094">
    <property type="entry name" value="AB_hydrolase_3"/>
</dbReference>
<dbReference type="InterPro" id="IPR050300">
    <property type="entry name" value="GDXG_lipolytic_enzyme"/>
</dbReference>
<protein>
    <submittedName>
        <fullName evidence="3">Alpha/beta hydrolase fold domain-containing protein</fullName>
    </submittedName>
</protein>
<dbReference type="PANTHER" id="PTHR48081">
    <property type="entry name" value="AB HYDROLASE SUPERFAMILY PROTEIN C4A8.06C"/>
    <property type="match status" value="1"/>
</dbReference>
<dbReference type="EMBL" id="JBHRZH010000012">
    <property type="protein sequence ID" value="MFC3762145.1"/>
    <property type="molecule type" value="Genomic_DNA"/>
</dbReference>
<dbReference type="Proteomes" id="UP001595699">
    <property type="component" value="Unassembled WGS sequence"/>
</dbReference>